<dbReference type="SUPFAM" id="SSF141868">
    <property type="entry name" value="EAL domain-like"/>
    <property type="match status" value="1"/>
</dbReference>
<evidence type="ECO:0000259" key="3">
    <source>
        <dbReference type="PROSITE" id="PS50887"/>
    </source>
</evidence>
<protein>
    <recommendedName>
        <fullName evidence="6">GGDEF domain-containing protein</fullName>
    </recommendedName>
</protein>
<name>A0ABQ2GSN9_9DEIO</name>
<sequence length="717" mass="79002">MNSGHIEAFLEEGQLQFWTLDLRTGAVELRRAGARVVTWAAAELAVLRGLLDPGGWERLRRAALRSGAGGSDLDVLCGLTVPSGRRGWVQLSAQRDPRAGAGGPRLLGVARNVTRQHAEYEQLTEHEAQLRAVIDQTLVGMYIKDCEGRFVLANPYMRRIAGALGPSLTGRRSQEVFDLTGVPGIAAMDQEVLSTGRSLRREVSLEEGGQARTLLFTKAPYWKGGQLSGIVGFMQDITRQKDLEHRAVEQARELEARVLERTEELRRANDLLRFQATHDDLTGLPNRRYFLGALQDMLTRRSGETLPGFALLLLDMDGFKRINDRFGHAAGDVLLRQFAQRLALTLEGEAKLARLGGDEFVILMPGADRAQASLQVERILGTLQLPFLVEGRDLQIGSSIGMTLPSSPLLSAEDCLRQADIAMYRAKATNRGRMQVFEPWMLGRHTLLLSLQTDLQDAARLEQLTLQYQPVVSLTDDTVRGVEALVRWQHPEHGQISPGEFIALAEGTGMIREIDLWVLRRSCRAMLPLVQAGRLAKLSVNFSPRHFDQPGLPEQIAAILSETGFPHHALVVEITEGVFMRRHRLANVMLRELLRQGVGVAVDDFGTGYSSLSYVQRLPLSDIKVDRSFVAAAAQYPGIIRSIVDLALGLDMTVVAEGVETPEQLEVVRALGCDYAQGYLLSRPLLGPDLIAWLDARDAAAEAVEEVQPANLGTALP</sequence>
<dbReference type="SMART" id="SM00267">
    <property type="entry name" value="GGDEF"/>
    <property type="match status" value="1"/>
</dbReference>
<evidence type="ECO:0000259" key="2">
    <source>
        <dbReference type="PROSITE" id="PS50883"/>
    </source>
</evidence>
<dbReference type="InterPro" id="IPR001633">
    <property type="entry name" value="EAL_dom"/>
</dbReference>
<dbReference type="Gene3D" id="3.30.450.20">
    <property type="entry name" value="PAS domain"/>
    <property type="match status" value="1"/>
</dbReference>
<dbReference type="InterPro" id="IPR052155">
    <property type="entry name" value="Biofilm_reg_signaling"/>
</dbReference>
<dbReference type="Proteomes" id="UP000661918">
    <property type="component" value="Unassembled WGS sequence"/>
</dbReference>
<evidence type="ECO:0000313" key="5">
    <source>
        <dbReference type="Proteomes" id="UP000661918"/>
    </source>
</evidence>
<feature type="domain" description="GGDEF" evidence="3">
    <location>
        <begin position="307"/>
        <end position="439"/>
    </location>
</feature>
<organism evidence="4 5">
    <name type="scientific">Deinococcus aerophilus</name>
    <dbReference type="NCBI Taxonomy" id="522488"/>
    <lineage>
        <taxon>Bacteria</taxon>
        <taxon>Thermotogati</taxon>
        <taxon>Deinococcota</taxon>
        <taxon>Deinococci</taxon>
        <taxon>Deinococcales</taxon>
        <taxon>Deinococcaceae</taxon>
        <taxon>Deinococcus</taxon>
    </lineage>
</organism>
<dbReference type="Pfam" id="PF00990">
    <property type="entry name" value="GGDEF"/>
    <property type="match status" value="1"/>
</dbReference>
<dbReference type="CDD" id="cd01949">
    <property type="entry name" value="GGDEF"/>
    <property type="match status" value="1"/>
</dbReference>
<dbReference type="InterPro" id="IPR000014">
    <property type="entry name" value="PAS"/>
</dbReference>
<accession>A0ABQ2GSN9</accession>
<proteinExistence type="predicted"/>
<dbReference type="InterPro" id="IPR013656">
    <property type="entry name" value="PAS_4"/>
</dbReference>
<comment type="caution">
    <text evidence="4">The sequence shown here is derived from an EMBL/GenBank/DDBJ whole genome shotgun (WGS) entry which is preliminary data.</text>
</comment>
<dbReference type="Pfam" id="PF00563">
    <property type="entry name" value="EAL"/>
    <property type="match status" value="1"/>
</dbReference>
<dbReference type="PANTHER" id="PTHR44757">
    <property type="entry name" value="DIGUANYLATE CYCLASE DGCP"/>
    <property type="match status" value="1"/>
</dbReference>
<dbReference type="InterPro" id="IPR043128">
    <property type="entry name" value="Rev_trsase/Diguanyl_cyclase"/>
</dbReference>
<dbReference type="PANTHER" id="PTHR44757:SF2">
    <property type="entry name" value="BIOFILM ARCHITECTURE MAINTENANCE PROTEIN MBAA"/>
    <property type="match status" value="1"/>
</dbReference>
<gene>
    <name evidence="4" type="ORF">GCM10010841_18210</name>
</gene>
<dbReference type="RefSeq" id="WP_188903636.1">
    <property type="nucleotide sequence ID" value="NZ_BMOM01000012.1"/>
</dbReference>
<dbReference type="Pfam" id="PF08448">
    <property type="entry name" value="PAS_4"/>
    <property type="match status" value="1"/>
</dbReference>
<dbReference type="SUPFAM" id="SSF55073">
    <property type="entry name" value="Nucleotide cyclase"/>
    <property type="match status" value="1"/>
</dbReference>
<dbReference type="InterPro" id="IPR029787">
    <property type="entry name" value="Nucleotide_cyclase"/>
</dbReference>
<dbReference type="CDD" id="cd00130">
    <property type="entry name" value="PAS"/>
    <property type="match status" value="1"/>
</dbReference>
<dbReference type="CDD" id="cd01948">
    <property type="entry name" value="EAL"/>
    <property type="match status" value="1"/>
</dbReference>
<keyword evidence="5" id="KW-1185">Reference proteome</keyword>
<dbReference type="InterPro" id="IPR000160">
    <property type="entry name" value="GGDEF_dom"/>
</dbReference>
<dbReference type="Gene3D" id="3.20.20.450">
    <property type="entry name" value="EAL domain"/>
    <property type="match status" value="1"/>
</dbReference>
<dbReference type="SUPFAM" id="SSF55785">
    <property type="entry name" value="PYP-like sensor domain (PAS domain)"/>
    <property type="match status" value="1"/>
</dbReference>
<dbReference type="InterPro" id="IPR035919">
    <property type="entry name" value="EAL_sf"/>
</dbReference>
<feature type="domain" description="PAS" evidence="1">
    <location>
        <begin position="126"/>
        <end position="179"/>
    </location>
</feature>
<dbReference type="InterPro" id="IPR035965">
    <property type="entry name" value="PAS-like_dom_sf"/>
</dbReference>
<evidence type="ECO:0000259" key="1">
    <source>
        <dbReference type="PROSITE" id="PS50112"/>
    </source>
</evidence>
<dbReference type="SMART" id="SM00052">
    <property type="entry name" value="EAL"/>
    <property type="match status" value="1"/>
</dbReference>
<dbReference type="Gene3D" id="3.30.70.270">
    <property type="match status" value="1"/>
</dbReference>
<dbReference type="PROSITE" id="PS50112">
    <property type="entry name" value="PAS"/>
    <property type="match status" value="1"/>
</dbReference>
<dbReference type="PROSITE" id="PS50883">
    <property type="entry name" value="EAL"/>
    <property type="match status" value="1"/>
</dbReference>
<feature type="domain" description="EAL" evidence="2">
    <location>
        <begin position="448"/>
        <end position="698"/>
    </location>
</feature>
<dbReference type="NCBIfam" id="TIGR00254">
    <property type="entry name" value="GGDEF"/>
    <property type="match status" value="1"/>
</dbReference>
<evidence type="ECO:0000313" key="4">
    <source>
        <dbReference type="EMBL" id="GGM10127.1"/>
    </source>
</evidence>
<dbReference type="PROSITE" id="PS50887">
    <property type="entry name" value="GGDEF"/>
    <property type="match status" value="1"/>
</dbReference>
<reference evidence="5" key="1">
    <citation type="journal article" date="2019" name="Int. J. Syst. Evol. Microbiol.">
        <title>The Global Catalogue of Microorganisms (GCM) 10K type strain sequencing project: providing services to taxonomists for standard genome sequencing and annotation.</title>
        <authorList>
            <consortium name="The Broad Institute Genomics Platform"/>
            <consortium name="The Broad Institute Genome Sequencing Center for Infectious Disease"/>
            <person name="Wu L."/>
            <person name="Ma J."/>
        </authorList>
    </citation>
    <scope>NUCLEOTIDE SEQUENCE [LARGE SCALE GENOMIC DNA]</scope>
    <source>
        <strain evidence="5">JCM 15443</strain>
    </source>
</reference>
<dbReference type="EMBL" id="BMOM01000012">
    <property type="protein sequence ID" value="GGM10127.1"/>
    <property type="molecule type" value="Genomic_DNA"/>
</dbReference>
<dbReference type="NCBIfam" id="TIGR00229">
    <property type="entry name" value="sensory_box"/>
    <property type="match status" value="1"/>
</dbReference>
<evidence type="ECO:0008006" key="6">
    <source>
        <dbReference type="Google" id="ProtNLM"/>
    </source>
</evidence>